<feature type="compositionally biased region" description="Basic and acidic residues" evidence="1">
    <location>
        <begin position="152"/>
        <end position="161"/>
    </location>
</feature>
<dbReference type="EMBL" id="RBCJ01000003">
    <property type="protein sequence ID" value="RKN80282.1"/>
    <property type="molecule type" value="Genomic_DNA"/>
</dbReference>
<keyword evidence="2" id="KW-0812">Transmembrane</keyword>
<dbReference type="InterPro" id="IPR036890">
    <property type="entry name" value="HATPase_C_sf"/>
</dbReference>
<evidence type="ECO:0000256" key="2">
    <source>
        <dbReference type="SAM" id="Phobius"/>
    </source>
</evidence>
<comment type="caution">
    <text evidence="4">The sequence shown here is derived from an EMBL/GenBank/DDBJ whole genome shotgun (WGS) entry which is preliminary data.</text>
</comment>
<feature type="transmembrane region" description="Helical" evidence="2">
    <location>
        <begin position="93"/>
        <end position="112"/>
    </location>
</feature>
<evidence type="ECO:0000256" key="1">
    <source>
        <dbReference type="SAM" id="MobiDB-lite"/>
    </source>
</evidence>
<keyword evidence="4" id="KW-0808">Transferase</keyword>
<reference evidence="4 5" key="1">
    <citation type="submission" date="2018-10" db="EMBL/GenBank/DDBJ databases">
        <title>Ulvibacterium marinum gen. nov., sp. nov., a novel marine bacterium of the family Flavobacteriaceae, isolated from a culture of the green alga Ulva prolifera.</title>
        <authorList>
            <person name="Zhang Z."/>
        </authorList>
    </citation>
    <scope>NUCLEOTIDE SEQUENCE [LARGE SCALE GENOMIC DNA]</scope>
    <source>
        <strain evidence="4 5">CCMM003</strain>
    </source>
</reference>
<accession>A0A3B0C3G4</accession>
<dbReference type="Proteomes" id="UP000276603">
    <property type="component" value="Unassembled WGS sequence"/>
</dbReference>
<dbReference type="AlphaFoldDB" id="A0A3B0C3G4"/>
<feature type="transmembrane region" description="Helical" evidence="2">
    <location>
        <begin position="119"/>
        <end position="138"/>
    </location>
</feature>
<dbReference type="Pfam" id="PF06580">
    <property type="entry name" value="His_kinase"/>
    <property type="match status" value="1"/>
</dbReference>
<feature type="domain" description="Signal transduction histidine kinase internal region" evidence="3">
    <location>
        <begin position="227"/>
        <end position="304"/>
    </location>
</feature>
<keyword evidence="5" id="KW-1185">Reference proteome</keyword>
<dbReference type="RefSeq" id="WP_120713091.1">
    <property type="nucleotide sequence ID" value="NZ_RBCJ01000003.1"/>
</dbReference>
<dbReference type="GO" id="GO:0016020">
    <property type="term" value="C:membrane"/>
    <property type="evidence" value="ECO:0007669"/>
    <property type="project" value="InterPro"/>
</dbReference>
<protein>
    <submittedName>
        <fullName evidence="4">Histidine kinase</fullName>
    </submittedName>
</protein>
<dbReference type="PANTHER" id="PTHR34220:SF7">
    <property type="entry name" value="SENSOR HISTIDINE KINASE YPDA"/>
    <property type="match status" value="1"/>
</dbReference>
<evidence type="ECO:0000313" key="5">
    <source>
        <dbReference type="Proteomes" id="UP000276603"/>
    </source>
</evidence>
<dbReference type="InterPro" id="IPR050640">
    <property type="entry name" value="Bact_2-comp_sensor_kinase"/>
</dbReference>
<evidence type="ECO:0000259" key="3">
    <source>
        <dbReference type="Pfam" id="PF06580"/>
    </source>
</evidence>
<dbReference type="InterPro" id="IPR010559">
    <property type="entry name" value="Sig_transdc_His_kin_internal"/>
</dbReference>
<keyword evidence="2" id="KW-0472">Membrane</keyword>
<organism evidence="4 5">
    <name type="scientific">Ulvibacterium marinum</name>
    <dbReference type="NCBI Taxonomy" id="2419782"/>
    <lineage>
        <taxon>Bacteria</taxon>
        <taxon>Pseudomonadati</taxon>
        <taxon>Bacteroidota</taxon>
        <taxon>Flavobacteriia</taxon>
        <taxon>Flavobacteriales</taxon>
        <taxon>Flavobacteriaceae</taxon>
        <taxon>Ulvibacterium</taxon>
    </lineage>
</organism>
<dbReference type="GO" id="GO:0000155">
    <property type="term" value="F:phosphorelay sensor kinase activity"/>
    <property type="evidence" value="ECO:0007669"/>
    <property type="project" value="InterPro"/>
</dbReference>
<feature type="region of interest" description="Disordered" evidence="1">
    <location>
        <begin position="145"/>
        <end position="177"/>
    </location>
</feature>
<dbReference type="Gene3D" id="3.30.565.10">
    <property type="entry name" value="Histidine kinase-like ATPase, C-terminal domain"/>
    <property type="match status" value="1"/>
</dbReference>
<feature type="transmembrane region" description="Helical" evidence="2">
    <location>
        <begin position="50"/>
        <end position="73"/>
    </location>
</feature>
<gene>
    <name evidence="4" type="ORF">D7Z94_18835</name>
</gene>
<evidence type="ECO:0000313" key="4">
    <source>
        <dbReference type="EMBL" id="RKN80282.1"/>
    </source>
</evidence>
<keyword evidence="4" id="KW-0418">Kinase</keyword>
<sequence>MDQTMELWNGDKRYQDPYLATYMYPLKENLITKTIKLTDRNENNSLFQKGIIFFEPFIIIAFWVLLFASPLLFSQFQDGVLDWNHILNIWKSHLSLLIVFLSHRLVLMPLLFFKGKRTIYFASVLAMLSVTTFLVYSFDDRMGRPQLPPNEQTKRPLENLSKEVLGQKPPPDVRPRRNNRRPIPFYANFLILAILLIGFDAGLNISIRWMGMEQEKFRLQKESVENQLAFLRNQVSPHFFMNTLNNIHALVDIDSEQAKQSIVKLSNLMRHLLYDSEERQNPIKKEVEFILSYIELMQLRFTDKVEIETDIPSKIPDNTIPPLLFTSLLENAFKHGISYNNPSFIRIVMSFAESRLNFYVENSNHSKNTKAPSGIGIENTRKRLDLLYKKEYDLTITEHGDKYAVNLSIPI</sequence>
<feature type="transmembrane region" description="Helical" evidence="2">
    <location>
        <begin position="185"/>
        <end position="207"/>
    </location>
</feature>
<dbReference type="SUPFAM" id="SSF55874">
    <property type="entry name" value="ATPase domain of HSP90 chaperone/DNA topoisomerase II/histidine kinase"/>
    <property type="match status" value="1"/>
</dbReference>
<keyword evidence="2" id="KW-1133">Transmembrane helix</keyword>
<dbReference type="PANTHER" id="PTHR34220">
    <property type="entry name" value="SENSOR HISTIDINE KINASE YPDA"/>
    <property type="match status" value="1"/>
</dbReference>
<name>A0A3B0C3G4_9FLAO</name>
<dbReference type="OrthoDB" id="9809908at2"/>
<proteinExistence type="predicted"/>